<organism evidence="2 3">
    <name type="scientific">Armillaria gallica</name>
    <name type="common">Bulbous honey fungus</name>
    <name type="synonym">Armillaria bulbosa</name>
    <dbReference type="NCBI Taxonomy" id="47427"/>
    <lineage>
        <taxon>Eukaryota</taxon>
        <taxon>Fungi</taxon>
        <taxon>Dikarya</taxon>
        <taxon>Basidiomycota</taxon>
        <taxon>Agaricomycotina</taxon>
        <taxon>Agaricomycetes</taxon>
        <taxon>Agaricomycetidae</taxon>
        <taxon>Agaricales</taxon>
        <taxon>Marasmiineae</taxon>
        <taxon>Physalacriaceae</taxon>
        <taxon>Armillaria</taxon>
    </lineage>
</organism>
<feature type="region of interest" description="Disordered" evidence="1">
    <location>
        <begin position="393"/>
        <end position="462"/>
    </location>
</feature>
<dbReference type="OrthoDB" id="2919059at2759"/>
<dbReference type="EMBL" id="KZ293644">
    <property type="protein sequence ID" value="PBL04077.1"/>
    <property type="molecule type" value="Genomic_DNA"/>
</dbReference>
<dbReference type="AlphaFoldDB" id="A0A2H3F0E4"/>
<feature type="compositionally biased region" description="Polar residues" evidence="1">
    <location>
        <begin position="450"/>
        <end position="462"/>
    </location>
</feature>
<protein>
    <submittedName>
        <fullName evidence="2">Uncharacterized protein</fullName>
    </submittedName>
</protein>
<proteinExistence type="predicted"/>
<evidence type="ECO:0000256" key="1">
    <source>
        <dbReference type="SAM" id="MobiDB-lite"/>
    </source>
</evidence>
<name>A0A2H3F0E4_ARMGA</name>
<feature type="compositionally biased region" description="Basic and acidic residues" evidence="1">
    <location>
        <begin position="743"/>
        <end position="759"/>
    </location>
</feature>
<gene>
    <name evidence="2" type="ORF">ARMGADRAFT_1158018</name>
</gene>
<keyword evidence="3" id="KW-1185">Reference proteome</keyword>
<feature type="compositionally biased region" description="Basic and acidic residues" evidence="1">
    <location>
        <begin position="769"/>
        <end position="778"/>
    </location>
</feature>
<feature type="region of interest" description="Disordered" evidence="1">
    <location>
        <begin position="743"/>
        <end position="784"/>
    </location>
</feature>
<dbReference type="Proteomes" id="UP000217790">
    <property type="component" value="Unassembled WGS sequence"/>
</dbReference>
<evidence type="ECO:0000313" key="2">
    <source>
        <dbReference type="EMBL" id="PBL04077.1"/>
    </source>
</evidence>
<accession>A0A2H3F0E4</accession>
<feature type="compositionally biased region" description="Polar residues" evidence="1">
    <location>
        <begin position="212"/>
        <end position="227"/>
    </location>
</feature>
<reference evidence="3" key="1">
    <citation type="journal article" date="2017" name="Nat. Ecol. Evol.">
        <title>Genome expansion and lineage-specific genetic innovations in the forest pathogenic fungi Armillaria.</title>
        <authorList>
            <person name="Sipos G."/>
            <person name="Prasanna A.N."/>
            <person name="Walter M.C."/>
            <person name="O'Connor E."/>
            <person name="Balint B."/>
            <person name="Krizsan K."/>
            <person name="Kiss B."/>
            <person name="Hess J."/>
            <person name="Varga T."/>
            <person name="Slot J."/>
            <person name="Riley R."/>
            <person name="Boka B."/>
            <person name="Rigling D."/>
            <person name="Barry K."/>
            <person name="Lee J."/>
            <person name="Mihaltcheva S."/>
            <person name="LaButti K."/>
            <person name="Lipzen A."/>
            <person name="Waldron R."/>
            <person name="Moloney N.M."/>
            <person name="Sperisen C."/>
            <person name="Kredics L."/>
            <person name="Vagvoelgyi C."/>
            <person name="Patrignani A."/>
            <person name="Fitzpatrick D."/>
            <person name="Nagy I."/>
            <person name="Doyle S."/>
            <person name="Anderson J.B."/>
            <person name="Grigoriev I.V."/>
            <person name="Gueldener U."/>
            <person name="Muensterkoetter M."/>
            <person name="Nagy L.G."/>
        </authorList>
    </citation>
    <scope>NUCLEOTIDE SEQUENCE [LARGE SCALE GENOMIC DNA]</scope>
    <source>
        <strain evidence="3">Ar21-2</strain>
    </source>
</reference>
<feature type="compositionally biased region" description="Low complexity" evidence="1">
    <location>
        <begin position="420"/>
        <end position="438"/>
    </location>
</feature>
<feature type="region of interest" description="Disordered" evidence="1">
    <location>
        <begin position="161"/>
        <end position="227"/>
    </location>
</feature>
<feature type="compositionally biased region" description="Basic and acidic residues" evidence="1">
    <location>
        <begin position="948"/>
        <end position="957"/>
    </location>
</feature>
<dbReference type="OMA" id="ERRIHIW"/>
<evidence type="ECO:0000313" key="3">
    <source>
        <dbReference type="Proteomes" id="UP000217790"/>
    </source>
</evidence>
<feature type="region of interest" description="Disordered" evidence="1">
    <location>
        <begin position="947"/>
        <end position="966"/>
    </location>
</feature>
<sequence>MSSSDWVPISDASDWPLELTSLSRLLDPRIPLELADGTRILTSPKSSELLDEIATQFKGSPGVFSDAHGDSLVLSMLDLILSTVAALRAISEMSMNDIPRPATPFWSLLLRSLVIICYEKSYILESVSFALPKPLDTNCAVLDGHAALLVSHLADQLQSSRTEAVEAVNQPADDPSSITERHAVGSNHGESGCSLSDADESLSEHSAEDSSYESMETSTQPTSAPSSNVPVEAHVLSHWRQPYCVALPFLCIADEESIIPLVKSTVYQRYTWGISEPVVGMIMSETGCTGRVVMGWTDEPSDSDHALPRIRIAYSDERYPNSSLGIYDLTDPVSTIQLAQFILSLHQHVEKIVSKSSNPTFRRILWRSDSIQVDEDQSGPDDQKERRIHIWLRGVPSPPQSDSASESIDPPPTSEITEMSKPSNSSKKSASTSQSSLKLPVDAKQRHTSHGTSTVSSASTRSKAASVMAKVPEAGIADGDPLSIGSFLYDRIAFSVARLPLTKVRAERLREFMEEEDGPALSYNDNDSGIVNAQDEEVTVMAGIYDDLTEYRKPLWDTPPSVDVAVKPILDLLMRQLADMDSNSTNDQYTTLDPSLMTIVASSLSFLLCVSVGGFVKGLAYKPNETEARHCWDLLLYISFVISGEAVSQRLLLERHLSLPRNTALDMSSDEGKSLTALEQHARTFLLLCRQAEGIAVLRHGTSTLTSSANAAEVIKKRAQQEPDNARCDSLLAFPLSIPDSISRRNRPEPLVRGWDKLKPPSQDDQPDEPSKVQEKPVETVPQQKQRMKSPFFINASETQTFKLTQSQLAKIVENLLGSHLIAVLFGEYKKPDEEDGKAVNQCKMYIVSGAMHLKSLGITRYPVFGLATNGTVGALLCCWYSKRLDRVFIMDRNIRLFDIASPIQAYHFMTFPLRLRRWSDEQLKKHQARISKDADAFLPDRSWTRKAQKDEAKKPSVDMTGEIGEDTEIVGQFAEMKV</sequence>
<dbReference type="InParanoid" id="A0A2H3F0E4"/>